<keyword evidence="2" id="KW-0378">Hydrolase</keyword>
<evidence type="ECO:0000256" key="2">
    <source>
        <dbReference type="ARBA" id="ARBA00022801"/>
    </source>
</evidence>
<dbReference type="HAMAP" id="MF_01876">
    <property type="entry name" value="PsiMP_glycosidase"/>
    <property type="match status" value="1"/>
</dbReference>
<dbReference type="GO" id="GO:0046872">
    <property type="term" value="F:metal ion binding"/>
    <property type="evidence" value="ECO:0007669"/>
    <property type="project" value="UniProtKB-KW"/>
</dbReference>
<comment type="caution">
    <text evidence="8">The sequence shown here is derived from an EMBL/GenBank/DDBJ whole genome shotgun (WGS) entry which is preliminary data.</text>
</comment>
<reference evidence="8 9" key="1">
    <citation type="submission" date="2019-03" db="EMBL/GenBank/DDBJ databases">
        <title>Rhodosporidium diobovatum UCD-FST 08-225 genome sequencing, assembly, and annotation.</title>
        <authorList>
            <person name="Fakankun I.U."/>
            <person name="Fristensky B."/>
            <person name="Levin D.B."/>
        </authorList>
    </citation>
    <scope>NUCLEOTIDE SEQUENCE [LARGE SCALE GENOMIC DNA]</scope>
    <source>
        <strain evidence="8 9">UCD-FST 08-225</strain>
    </source>
</reference>
<feature type="region of interest" description="Disordered" evidence="6">
    <location>
        <begin position="356"/>
        <end position="389"/>
    </location>
</feature>
<sequence>MLSRTLHRPAARLPHARSFTSSPLARWTSPLPSLAGLPFDVAPEVAQAKAEGRAIVALESTLVTHGLPPPHSQSLPKECEAILRKQGVTPATVAILDGRIKVGLEERDLDLLAEKGWEARQDKRVAEGLWKVGRRELGAALVKRVNGGTTVSGTMAVAHLAGIKVFSTGGIGGVHRGAETSFDISSDLISLSDTPVAVVCAGSKSILDIGLTLEYLEAHAVPVAGYKTPAWPAFYTANSGFKAPMQLDSATQVAETILMQDRLGLTAALLLGNPIPDEFHAVGEELQRAVDQAVKESVENGMSRSGKLVTPWLLQRVAELSQGKSLESNKALIRNNVKVGGEVALEYARLLKSTSSSSSSFQPSQPFSPPPSPDSPPPPAPLTPREPLPPPSLLVAGVLAVDISMIPTSASPLSTTAPGRVGLTLGGVAGNVAGAAHSLLAGAGSAEVLLVAAVAGDLLGRVAKGGLESRGMRTDGLVESEGATATCGYLLDERGELVGGVADMELSKELTGAKIVERIRQMRPKLVCFDGNLEVDAMVDVLQHCEREGIPTFFEPTSNAKSLRILKALESPTFASLAPFPTPLVSFSAPNIHELQALYDVAAFSEHPIYSPGAWFDDITVPSHDLSTLLPSWVTSTGAAQMALRLLPVVRTLFVKSGAQGVLVVQRVSGVDNVAAWRALPRRKGTVVVPNGTSPAEAVVLRHYPALKLDEKEVVGVTGAGDNLAGATLAAMARGLRADVPTELDRIVDLAQRCAYRLFDPSNSN</sequence>
<dbReference type="AlphaFoldDB" id="A0A5C5G057"/>
<evidence type="ECO:0000256" key="4">
    <source>
        <dbReference type="ARBA" id="ARBA00023239"/>
    </source>
</evidence>
<evidence type="ECO:0000256" key="3">
    <source>
        <dbReference type="ARBA" id="ARBA00023211"/>
    </source>
</evidence>
<feature type="compositionally biased region" description="Pro residues" evidence="6">
    <location>
        <begin position="366"/>
        <end position="389"/>
    </location>
</feature>
<feature type="compositionally biased region" description="Low complexity" evidence="6">
    <location>
        <begin position="356"/>
        <end position="365"/>
    </location>
</feature>
<dbReference type="InterPro" id="IPR022830">
    <property type="entry name" value="Indigdn_synthA-like"/>
</dbReference>
<dbReference type="OrthoDB" id="198885at2759"/>
<dbReference type="GO" id="GO:0005737">
    <property type="term" value="C:cytoplasm"/>
    <property type="evidence" value="ECO:0007669"/>
    <property type="project" value="TreeGrafter"/>
</dbReference>
<keyword evidence="1" id="KW-0479">Metal-binding</keyword>
<dbReference type="InterPro" id="IPR029056">
    <property type="entry name" value="Ribokinase-like"/>
</dbReference>
<dbReference type="EMBL" id="SOZI01000036">
    <property type="protein sequence ID" value="TNY21829.1"/>
    <property type="molecule type" value="Genomic_DNA"/>
</dbReference>
<dbReference type="PANTHER" id="PTHR42909">
    <property type="entry name" value="ZGC:136858"/>
    <property type="match status" value="1"/>
</dbReference>
<name>A0A5C5G057_9BASI</name>
<dbReference type="Gene3D" id="3.40.1190.20">
    <property type="match status" value="1"/>
</dbReference>
<organism evidence="8 9">
    <name type="scientific">Rhodotorula diobovata</name>
    <dbReference type="NCBI Taxonomy" id="5288"/>
    <lineage>
        <taxon>Eukaryota</taxon>
        <taxon>Fungi</taxon>
        <taxon>Dikarya</taxon>
        <taxon>Basidiomycota</taxon>
        <taxon>Pucciniomycotina</taxon>
        <taxon>Microbotryomycetes</taxon>
        <taxon>Sporidiobolales</taxon>
        <taxon>Sporidiobolaceae</taxon>
        <taxon>Rhodotorula</taxon>
    </lineage>
</organism>
<dbReference type="SUPFAM" id="SSF53613">
    <property type="entry name" value="Ribokinase-like"/>
    <property type="match status" value="1"/>
</dbReference>
<evidence type="ECO:0000256" key="1">
    <source>
        <dbReference type="ARBA" id="ARBA00022723"/>
    </source>
</evidence>
<dbReference type="InterPro" id="IPR011611">
    <property type="entry name" value="PfkB_dom"/>
</dbReference>
<dbReference type="InterPro" id="IPR007342">
    <property type="entry name" value="PsuG"/>
</dbReference>
<evidence type="ECO:0000256" key="5">
    <source>
        <dbReference type="ARBA" id="ARBA00023295"/>
    </source>
</evidence>
<gene>
    <name evidence="8" type="ORF">DMC30DRAFT_181108</name>
</gene>
<evidence type="ECO:0000259" key="7">
    <source>
        <dbReference type="Pfam" id="PF00294"/>
    </source>
</evidence>
<dbReference type="STRING" id="5288.A0A5C5G057"/>
<dbReference type="Proteomes" id="UP000311382">
    <property type="component" value="Unassembled WGS sequence"/>
</dbReference>
<accession>A0A5C5G057</accession>
<dbReference type="Pfam" id="PF00294">
    <property type="entry name" value="PfkB"/>
    <property type="match status" value="1"/>
</dbReference>
<proteinExistence type="inferred from homology"/>
<evidence type="ECO:0000313" key="9">
    <source>
        <dbReference type="Proteomes" id="UP000311382"/>
    </source>
</evidence>
<evidence type="ECO:0000256" key="6">
    <source>
        <dbReference type="SAM" id="MobiDB-lite"/>
    </source>
</evidence>
<keyword evidence="5" id="KW-0326">Glycosidase</keyword>
<keyword evidence="3" id="KW-0464">Manganese</keyword>
<protein>
    <submittedName>
        <fullName evidence="8">Indigoidine synthase A-like protein</fullName>
    </submittedName>
</protein>
<dbReference type="PANTHER" id="PTHR42909:SF1">
    <property type="entry name" value="CARBOHYDRATE KINASE PFKB DOMAIN-CONTAINING PROTEIN"/>
    <property type="match status" value="1"/>
</dbReference>
<dbReference type="Pfam" id="PF04227">
    <property type="entry name" value="Indigoidine_A"/>
    <property type="match status" value="1"/>
</dbReference>
<dbReference type="SUPFAM" id="SSF110581">
    <property type="entry name" value="Indigoidine synthase A-like"/>
    <property type="match status" value="1"/>
</dbReference>
<keyword evidence="9" id="KW-1185">Reference proteome</keyword>
<keyword evidence="4" id="KW-0456">Lyase</keyword>
<dbReference type="Gene3D" id="3.40.1790.10">
    <property type="entry name" value="Indigoidine synthase domain"/>
    <property type="match status" value="1"/>
</dbReference>
<dbReference type="GO" id="GO:0016798">
    <property type="term" value="F:hydrolase activity, acting on glycosyl bonds"/>
    <property type="evidence" value="ECO:0007669"/>
    <property type="project" value="UniProtKB-KW"/>
</dbReference>
<feature type="domain" description="Carbohydrate kinase PfkB" evidence="7">
    <location>
        <begin position="400"/>
        <end position="688"/>
    </location>
</feature>
<evidence type="ECO:0000313" key="8">
    <source>
        <dbReference type="EMBL" id="TNY21829.1"/>
    </source>
</evidence>
<dbReference type="GO" id="GO:0004730">
    <property type="term" value="F:pseudouridylate synthase activity"/>
    <property type="evidence" value="ECO:0007669"/>
    <property type="project" value="InterPro"/>
</dbReference>